<organism evidence="1 2">
    <name type="scientific">Melastoma candidum</name>
    <dbReference type="NCBI Taxonomy" id="119954"/>
    <lineage>
        <taxon>Eukaryota</taxon>
        <taxon>Viridiplantae</taxon>
        <taxon>Streptophyta</taxon>
        <taxon>Embryophyta</taxon>
        <taxon>Tracheophyta</taxon>
        <taxon>Spermatophyta</taxon>
        <taxon>Magnoliopsida</taxon>
        <taxon>eudicotyledons</taxon>
        <taxon>Gunneridae</taxon>
        <taxon>Pentapetalae</taxon>
        <taxon>rosids</taxon>
        <taxon>malvids</taxon>
        <taxon>Myrtales</taxon>
        <taxon>Melastomataceae</taxon>
        <taxon>Melastomatoideae</taxon>
        <taxon>Melastomateae</taxon>
        <taxon>Melastoma</taxon>
    </lineage>
</organism>
<proteinExistence type="predicted"/>
<accession>A0ACB9RGY8</accession>
<evidence type="ECO:0000313" key="1">
    <source>
        <dbReference type="EMBL" id="KAI4375217.1"/>
    </source>
</evidence>
<dbReference type="EMBL" id="CM042883">
    <property type="protein sequence ID" value="KAI4375217.1"/>
    <property type="molecule type" value="Genomic_DNA"/>
</dbReference>
<comment type="caution">
    <text evidence="1">The sequence shown here is derived from an EMBL/GenBank/DDBJ whole genome shotgun (WGS) entry which is preliminary data.</text>
</comment>
<name>A0ACB9RGY8_9MYRT</name>
<keyword evidence="2" id="KW-1185">Reference proteome</keyword>
<gene>
    <name evidence="1" type="ORF">MLD38_013114</name>
</gene>
<evidence type="ECO:0000313" key="2">
    <source>
        <dbReference type="Proteomes" id="UP001057402"/>
    </source>
</evidence>
<dbReference type="Proteomes" id="UP001057402">
    <property type="component" value="Chromosome 4"/>
</dbReference>
<sequence length="100" mass="10883">MNSGLDSGGQLNSTGRTNIKDGELGGLSPLNVDESMERVGGGGHHPRRQAGDKKRELGHIPGDHVAVSQGRRIEQGRREWGRRQPSFIVTTEEEVKGIFP</sequence>
<protein>
    <submittedName>
        <fullName evidence="1">Uncharacterized protein</fullName>
    </submittedName>
</protein>
<reference evidence="2" key="1">
    <citation type="journal article" date="2023" name="Front. Plant Sci.">
        <title>Chromosomal-level genome assembly of Melastoma candidum provides insights into trichome evolution.</title>
        <authorList>
            <person name="Zhong Y."/>
            <person name="Wu W."/>
            <person name="Sun C."/>
            <person name="Zou P."/>
            <person name="Liu Y."/>
            <person name="Dai S."/>
            <person name="Zhou R."/>
        </authorList>
    </citation>
    <scope>NUCLEOTIDE SEQUENCE [LARGE SCALE GENOMIC DNA]</scope>
</reference>